<protein>
    <submittedName>
        <fullName evidence="2">Uncharacterized protein</fullName>
    </submittedName>
</protein>
<name>A0ABT6M2S8_9ACTN</name>
<feature type="compositionally biased region" description="Low complexity" evidence="1">
    <location>
        <begin position="75"/>
        <end position="95"/>
    </location>
</feature>
<accession>A0ABT6M2S8</accession>
<dbReference type="EMBL" id="JARXVH010000034">
    <property type="protein sequence ID" value="MDH6222430.1"/>
    <property type="molecule type" value="Genomic_DNA"/>
</dbReference>
<dbReference type="Proteomes" id="UP001160499">
    <property type="component" value="Unassembled WGS sequence"/>
</dbReference>
<gene>
    <name evidence="2" type="ORF">M2283_009781</name>
</gene>
<reference evidence="2 3" key="1">
    <citation type="submission" date="2023-04" db="EMBL/GenBank/DDBJ databases">
        <title>Forest soil microbial communities from Buena Vista Peninsula, Colon Province, Panama.</title>
        <authorList>
            <person name="Bouskill N."/>
        </authorList>
    </citation>
    <scope>NUCLEOTIDE SEQUENCE [LARGE SCALE GENOMIC DNA]</scope>
    <source>
        <strain evidence="2 3">GGS1</strain>
    </source>
</reference>
<sequence length="146" mass="14845">MHASQVDGADLGGDPHGVVADDCLVHHACHPQAHLLDSVVTMRHPGRAAQGVAAHGGERAVRVEAVDFEDGGAAGDQAADDQAVGADAGPPGAEALGHFRPVLRVGRLGVAEQDEVVPGPMHLVETHGEAPHVLVTDVAQAPNEVA</sequence>
<evidence type="ECO:0000313" key="3">
    <source>
        <dbReference type="Proteomes" id="UP001160499"/>
    </source>
</evidence>
<organism evidence="2 3">
    <name type="scientific">Streptomyces pseudovenezuelae</name>
    <dbReference type="NCBI Taxonomy" id="67350"/>
    <lineage>
        <taxon>Bacteria</taxon>
        <taxon>Bacillati</taxon>
        <taxon>Actinomycetota</taxon>
        <taxon>Actinomycetes</taxon>
        <taxon>Kitasatosporales</taxon>
        <taxon>Streptomycetaceae</taxon>
        <taxon>Streptomyces</taxon>
        <taxon>Streptomyces aurantiacus group</taxon>
    </lineage>
</organism>
<evidence type="ECO:0000256" key="1">
    <source>
        <dbReference type="SAM" id="MobiDB-lite"/>
    </source>
</evidence>
<feature type="region of interest" description="Disordered" evidence="1">
    <location>
        <begin position="71"/>
        <end position="95"/>
    </location>
</feature>
<comment type="caution">
    <text evidence="2">The sequence shown here is derived from an EMBL/GenBank/DDBJ whole genome shotgun (WGS) entry which is preliminary data.</text>
</comment>
<evidence type="ECO:0000313" key="2">
    <source>
        <dbReference type="EMBL" id="MDH6222430.1"/>
    </source>
</evidence>
<proteinExistence type="predicted"/>
<keyword evidence="3" id="KW-1185">Reference proteome</keyword>